<dbReference type="OrthoDB" id="290618at2"/>
<feature type="region of interest" description="Disordered" evidence="1">
    <location>
        <begin position="147"/>
        <end position="170"/>
    </location>
</feature>
<dbReference type="SUPFAM" id="SSF47175">
    <property type="entry name" value="Cytochromes"/>
    <property type="match status" value="1"/>
</dbReference>
<dbReference type="KEGG" id="acaf:CA12_09130"/>
<dbReference type="GO" id="GO:0022900">
    <property type="term" value="P:electron transport chain"/>
    <property type="evidence" value="ECO:0007669"/>
    <property type="project" value="InterPro"/>
</dbReference>
<dbReference type="EMBL" id="CP036265">
    <property type="protein sequence ID" value="QDT14833.1"/>
    <property type="molecule type" value="Genomic_DNA"/>
</dbReference>
<protein>
    <recommendedName>
        <fullName evidence="5">Cytochrome C</fullName>
    </recommendedName>
</protein>
<reference evidence="3 4" key="1">
    <citation type="submission" date="2019-02" db="EMBL/GenBank/DDBJ databases">
        <title>Deep-cultivation of Planctomycetes and their phenomic and genomic characterization uncovers novel biology.</title>
        <authorList>
            <person name="Wiegand S."/>
            <person name="Jogler M."/>
            <person name="Boedeker C."/>
            <person name="Pinto D."/>
            <person name="Vollmers J."/>
            <person name="Rivas-Marin E."/>
            <person name="Kohn T."/>
            <person name="Peeters S.H."/>
            <person name="Heuer A."/>
            <person name="Rast P."/>
            <person name="Oberbeckmann S."/>
            <person name="Bunk B."/>
            <person name="Jeske O."/>
            <person name="Meyerdierks A."/>
            <person name="Storesund J.E."/>
            <person name="Kallscheuer N."/>
            <person name="Luecker S."/>
            <person name="Lage O.M."/>
            <person name="Pohl T."/>
            <person name="Merkel B.J."/>
            <person name="Hornburger P."/>
            <person name="Mueller R.-W."/>
            <person name="Bruemmer F."/>
            <person name="Labrenz M."/>
            <person name="Spormann A.M."/>
            <person name="Op den Camp H."/>
            <person name="Overmann J."/>
            <person name="Amann R."/>
            <person name="Jetten M.S.M."/>
            <person name="Mascher T."/>
            <person name="Medema M.H."/>
            <person name="Devos D.P."/>
            <person name="Kaster A.-K."/>
            <person name="Ovreas L."/>
            <person name="Rohde M."/>
            <person name="Galperin M.Y."/>
            <person name="Jogler C."/>
        </authorList>
    </citation>
    <scope>NUCLEOTIDE SEQUENCE [LARGE SCALE GENOMIC DNA]</scope>
    <source>
        <strain evidence="3 4">CA12</strain>
    </source>
</reference>
<feature type="region of interest" description="Disordered" evidence="1">
    <location>
        <begin position="28"/>
        <end position="77"/>
    </location>
</feature>
<proteinExistence type="predicted"/>
<name>A0A517P636_9PLAN</name>
<dbReference type="Gene3D" id="1.20.120.10">
    <property type="entry name" value="Cytochrome c/b562"/>
    <property type="match status" value="1"/>
</dbReference>
<evidence type="ECO:0000256" key="2">
    <source>
        <dbReference type="SAM" id="SignalP"/>
    </source>
</evidence>
<feature type="signal peptide" evidence="2">
    <location>
        <begin position="1"/>
        <end position="21"/>
    </location>
</feature>
<keyword evidence="2" id="KW-0732">Signal</keyword>
<organism evidence="3 4">
    <name type="scientific">Alienimonas californiensis</name>
    <dbReference type="NCBI Taxonomy" id="2527989"/>
    <lineage>
        <taxon>Bacteria</taxon>
        <taxon>Pseudomonadati</taxon>
        <taxon>Planctomycetota</taxon>
        <taxon>Planctomycetia</taxon>
        <taxon>Planctomycetales</taxon>
        <taxon>Planctomycetaceae</taxon>
        <taxon>Alienimonas</taxon>
    </lineage>
</organism>
<evidence type="ECO:0000256" key="1">
    <source>
        <dbReference type="SAM" id="MobiDB-lite"/>
    </source>
</evidence>
<dbReference type="GO" id="GO:0020037">
    <property type="term" value="F:heme binding"/>
    <property type="evidence" value="ECO:0007669"/>
    <property type="project" value="InterPro"/>
</dbReference>
<evidence type="ECO:0000313" key="4">
    <source>
        <dbReference type="Proteomes" id="UP000318741"/>
    </source>
</evidence>
<feature type="compositionally biased region" description="Low complexity" evidence="1">
    <location>
        <begin position="36"/>
        <end position="70"/>
    </location>
</feature>
<gene>
    <name evidence="3" type="ORF">CA12_09130</name>
</gene>
<dbReference type="RefSeq" id="WP_145357688.1">
    <property type="nucleotide sequence ID" value="NZ_CP036265.1"/>
</dbReference>
<dbReference type="AlphaFoldDB" id="A0A517P636"/>
<keyword evidence="4" id="KW-1185">Reference proteome</keyword>
<dbReference type="InterPro" id="IPR010980">
    <property type="entry name" value="Cyt_c/b562"/>
</dbReference>
<dbReference type="GO" id="GO:0009055">
    <property type="term" value="F:electron transfer activity"/>
    <property type="evidence" value="ECO:0007669"/>
    <property type="project" value="InterPro"/>
</dbReference>
<dbReference type="Proteomes" id="UP000318741">
    <property type="component" value="Chromosome"/>
</dbReference>
<accession>A0A517P636</accession>
<dbReference type="PROSITE" id="PS51257">
    <property type="entry name" value="PROKAR_LIPOPROTEIN"/>
    <property type="match status" value="1"/>
</dbReference>
<feature type="chain" id="PRO_5021737598" description="Cytochrome C" evidence="2">
    <location>
        <begin position="22"/>
        <end position="404"/>
    </location>
</feature>
<evidence type="ECO:0008006" key="5">
    <source>
        <dbReference type="Google" id="ProtNLM"/>
    </source>
</evidence>
<evidence type="ECO:0000313" key="3">
    <source>
        <dbReference type="EMBL" id="QDT14833.1"/>
    </source>
</evidence>
<dbReference type="GO" id="GO:0005506">
    <property type="term" value="F:iron ion binding"/>
    <property type="evidence" value="ECO:0007669"/>
    <property type="project" value="InterPro"/>
</dbReference>
<sequence length="404" mass="40554" precursor="true">MKFASPSPLAVWTLAACGAVAAAGCGGSDPNGAPSANGDPSPNGAPAANGDPAGNAPAGRAAADAGGIAPFTDPAGRKWLNKTIPYDAYATAPDRSPGAAAAVATTNAGPRNLLAGIGSGMSAPRSPGGPAMGAPVDVGRGATPSPAMAGGMGSGAVGEEPTGEDSGGWGTVISAEDLRDEIKRSRNEIAAAVGTVAAFNRMQADLPAEAAALAAMAQITAEHPGAVPWKENADAVRTLAVRVGEAAGSRGRTARDEARESFDPLDSILGGNPPPDGAVAEFDRQIDAPRGDLMKRMGTALKYLQQEAPDADTMTANADDLARQAAVLAALGRFTAHEAYDNAAEPDYQQWASGLTAAAIEAGRKTGAVYDVPNNLREVPDYAAFRAAVDRAAATCADCHGAYR</sequence>